<sequence>MYNYDNVWQLLAATCLNKLFSK</sequence>
<dbReference type="EMBL" id="GBXM01041698">
    <property type="protein sequence ID" value="JAH66879.1"/>
    <property type="molecule type" value="Transcribed_RNA"/>
</dbReference>
<reference evidence="1" key="1">
    <citation type="submission" date="2014-11" db="EMBL/GenBank/DDBJ databases">
        <authorList>
            <person name="Amaro Gonzalez C."/>
        </authorList>
    </citation>
    <scope>NUCLEOTIDE SEQUENCE</scope>
</reference>
<accession>A0A0E9UM09</accession>
<proteinExistence type="predicted"/>
<protein>
    <submittedName>
        <fullName evidence="1">Uncharacterized protein</fullName>
    </submittedName>
</protein>
<dbReference type="AlphaFoldDB" id="A0A0E9UM09"/>
<name>A0A0E9UM09_ANGAN</name>
<evidence type="ECO:0000313" key="1">
    <source>
        <dbReference type="EMBL" id="JAH66879.1"/>
    </source>
</evidence>
<reference evidence="1" key="2">
    <citation type="journal article" date="2015" name="Fish Shellfish Immunol.">
        <title>Early steps in the European eel (Anguilla anguilla)-Vibrio vulnificus interaction in the gills: Role of the RtxA13 toxin.</title>
        <authorList>
            <person name="Callol A."/>
            <person name="Pajuelo D."/>
            <person name="Ebbesson L."/>
            <person name="Teles M."/>
            <person name="MacKenzie S."/>
            <person name="Amaro C."/>
        </authorList>
    </citation>
    <scope>NUCLEOTIDE SEQUENCE</scope>
</reference>
<organism evidence="1">
    <name type="scientific">Anguilla anguilla</name>
    <name type="common">European freshwater eel</name>
    <name type="synonym">Muraena anguilla</name>
    <dbReference type="NCBI Taxonomy" id="7936"/>
    <lineage>
        <taxon>Eukaryota</taxon>
        <taxon>Metazoa</taxon>
        <taxon>Chordata</taxon>
        <taxon>Craniata</taxon>
        <taxon>Vertebrata</taxon>
        <taxon>Euteleostomi</taxon>
        <taxon>Actinopterygii</taxon>
        <taxon>Neopterygii</taxon>
        <taxon>Teleostei</taxon>
        <taxon>Anguilliformes</taxon>
        <taxon>Anguillidae</taxon>
        <taxon>Anguilla</taxon>
    </lineage>
</organism>